<comment type="caution">
    <text evidence="6">The sequence shown here is derived from an EMBL/GenBank/DDBJ whole genome shotgun (WGS) entry which is preliminary data.</text>
</comment>
<keyword evidence="2" id="KW-0175">Coiled coil</keyword>
<dbReference type="OrthoDB" id="2157866at2759"/>
<feature type="compositionally biased region" description="Basic and acidic residues" evidence="3">
    <location>
        <begin position="920"/>
        <end position="940"/>
    </location>
</feature>
<feature type="compositionally biased region" description="Polar residues" evidence="3">
    <location>
        <begin position="813"/>
        <end position="826"/>
    </location>
</feature>
<feature type="compositionally biased region" description="Basic and acidic residues" evidence="3">
    <location>
        <begin position="769"/>
        <end position="779"/>
    </location>
</feature>
<dbReference type="InterPro" id="IPR008936">
    <property type="entry name" value="Rho_GTPase_activation_prot"/>
</dbReference>
<feature type="coiled-coil region" evidence="2">
    <location>
        <begin position="609"/>
        <end position="668"/>
    </location>
</feature>
<dbReference type="CDD" id="cd00821">
    <property type="entry name" value="PH"/>
    <property type="match status" value="1"/>
</dbReference>
<evidence type="ECO:0000259" key="5">
    <source>
        <dbReference type="PROSITE" id="PS50238"/>
    </source>
</evidence>
<feature type="region of interest" description="Disordered" evidence="3">
    <location>
        <begin position="13"/>
        <end position="33"/>
    </location>
</feature>
<sequence length="1002" mass="111638">MIGNMNNASGEMDQVFSDSSLPSSNPQPQPANLQHLSSRNKVFKSGPLFISSKGIGWTSWKKRWFILTQTSLVFFRSDPNVVSQKGNEVNLTLGGIDLNNSGSVSIKEDKKLLTVQFPDVRDGRVFTLKAETTEDLYEWKTALENVLAHAPSATNVTGQSGILRSGQADSLDIYLDQLKDKDTVKYEVLGRPILLALEEVDGTPSFLEKALRFIEEHGAKVEGILRQAADVEDVENRVREYEQGKIEFSEEEDAHVVADCVKHVIRELRSFPVPASCCKALLEASRTSRANRVSAMRAAIWDTFPEPNRRLLQRILLMMQAVASQKAENRMSSSAVAACMAPLLLRPLLIGDCEVENDFDVGGDDSIQLLQAAAAANHAQAIVITLLEEYNSIFEEGSSSPGPDMYMDSEDGESESEEATDDDLSYDDSYDDEQDESIEGSDVDADDDVVSETNSETGDPAVNDEYDDKDHILSYSSSKSSVVSDYLAVDQRLSTISPEVSVPLSEDIESCEDFASQNNNACADESSKPCENFTSQNKTASANDSTKATDIIEGLSPDQTTMNRLNSPSSSSCMNKSITMSDGTMHRRRTVLGRNSGSKNLSMESIDFLDENEAEVERLEAVKTELQSQIAAEGKVNAKLQSYVETRKEALQERRLVLERDVDKLQEQLLKEKNFRETLEAGLKFLPGTLSELSGIDEQTKTDFEELVTIETDLADLELKVNELGAQLSALLERTYGSMENFCDQTQLISGHERNLKGKPDTEVAAISEYDRSISKDNHFSGSENENERKPESAPLPNKHLPSSKKSGARVEQGTNSPTSTMTRLTSKLNFLKDRRSQFSNELQNMNKGKGFELQLPPPSPNKSRGFDFHIQLRSPRSRGNERHSPLLSPNKSRGCDFYIPLISPSRSRGSENHFPSICEKVRGNEDHSLQYSEKPRKSDSQPYHSPSICEKVRGNEDHSLRYSEKPRKSDSHLYHSDSQNEFSQYLKRGRSARHYQTHNVD</sequence>
<dbReference type="SMART" id="SM00324">
    <property type="entry name" value="RhoGAP"/>
    <property type="match status" value="1"/>
</dbReference>
<dbReference type="InterPro" id="IPR001849">
    <property type="entry name" value="PH_domain"/>
</dbReference>
<evidence type="ECO:0000256" key="1">
    <source>
        <dbReference type="ARBA" id="ARBA00022468"/>
    </source>
</evidence>
<feature type="compositionally biased region" description="Low complexity" evidence="3">
    <location>
        <begin position="19"/>
        <end position="33"/>
    </location>
</feature>
<feature type="coiled-coil region" evidence="2">
    <location>
        <begin position="707"/>
        <end position="734"/>
    </location>
</feature>
<dbReference type="SUPFAM" id="SSF48350">
    <property type="entry name" value="GTPase activation domain, GAP"/>
    <property type="match status" value="1"/>
</dbReference>
<dbReference type="AlphaFoldDB" id="A0A9D4YAA8"/>
<keyword evidence="1" id="KW-0343">GTPase activation</keyword>
<keyword evidence="7" id="KW-1185">Reference proteome</keyword>
<name>A0A9D4YAA8_PEA</name>
<feature type="domain" description="PH" evidence="4">
    <location>
        <begin position="41"/>
        <end position="148"/>
    </location>
</feature>
<dbReference type="InterPro" id="IPR025757">
    <property type="entry name" value="MIP1_Leuzipper"/>
</dbReference>
<protein>
    <submittedName>
        <fullName evidence="6">Uncharacterized protein</fullName>
    </submittedName>
</protein>
<dbReference type="InterPro" id="IPR011993">
    <property type="entry name" value="PH-like_dom_sf"/>
</dbReference>
<feature type="region of interest" description="Disordered" evidence="3">
    <location>
        <begin position="395"/>
        <end position="468"/>
    </location>
</feature>
<dbReference type="Pfam" id="PF00169">
    <property type="entry name" value="PH"/>
    <property type="match status" value="1"/>
</dbReference>
<organism evidence="6 7">
    <name type="scientific">Pisum sativum</name>
    <name type="common">Garden pea</name>
    <name type="synonym">Lathyrus oleraceus</name>
    <dbReference type="NCBI Taxonomy" id="3888"/>
    <lineage>
        <taxon>Eukaryota</taxon>
        <taxon>Viridiplantae</taxon>
        <taxon>Streptophyta</taxon>
        <taxon>Embryophyta</taxon>
        <taxon>Tracheophyta</taxon>
        <taxon>Spermatophyta</taxon>
        <taxon>Magnoliopsida</taxon>
        <taxon>eudicotyledons</taxon>
        <taxon>Gunneridae</taxon>
        <taxon>Pentapetalae</taxon>
        <taxon>rosids</taxon>
        <taxon>fabids</taxon>
        <taxon>Fabales</taxon>
        <taxon>Fabaceae</taxon>
        <taxon>Papilionoideae</taxon>
        <taxon>50 kb inversion clade</taxon>
        <taxon>NPAAA clade</taxon>
        <taxon>Hologalegina</taxon>
        <taxon>IRL clade</taxon>
        <taxon>Fabeae</taxon>
        <taxon>Lathyrus</taxon>
    </lineage>
</organism>
<gene>
    <name evidence="6" type="ORF">KIW84_022090</name>
</gene>
<dbReference type="Gramene" id="Psat02G0209000-T1">
    <property type="protein sequence ID" value="KAI5435539.1"/>
    <property type="gene ID" value="KIW84_022090"/>
</dbReference>
<feature type="compositionally biased region" description="Basic and acidic residues" evidence="3">
    <location>
        <begin position="951"/>
        <end position="976"/>
    </location>
</feature>
<feature type="region of interest" description="Disordered" evidence="3">
    <location>
        <begin position="907"/>
        <end position="1002"/>
    </location>
</feature>
<reference evidence="6 7" key="1">
    <citation type="journal article" date="2022" name="Nat. Genet.">
        <title>Improved pea reference genome and pan-genome highlight genomic features and evolutionary characteristics.</title>
        <authorList>
            <person name="Yang T."/>
            <person name="Liu R."/>
            <person name="Luo Y."/>
            <person name="Hu S."/>
            <person name="Wang D."/>
            <person name="Wang C."/>
            <person name="Pandey M.K."/>
            <person name="Ge S."/>
            <person name="Xu Q."/>
            <person name="Li N."/>
            <person name="Li G."/>
            <person name="Huang Y."/>
            <person name="Saxena R.K."/>
            <person name="Ji Y."/>
            <person name="Li M."/>
            <person name="Yan X."/>
            <person name="He Y."/>
            <person name="Liu Y."/>
            <person name="Wang X."/>
            <person name="Xiang C."/>
            <person name="Varshney R.K."/>
            <person name="Ding H."/>
            <person name="Gao S."/>
            <person name="Zong X."/>
        </authorList>
    </citation>
    <scope>NUCLEOTIDE SEQUENCE [LARGE SCALE GENOMIC DNA]</scope>
    <source>
        <strain evidence="6 7">cv. Zhongwan 6</strain>
    </source>
</reference>
<evidence type="ECO:0000313" key="7">
    <source>
        <dbReference type="Proteomes" id="UP001058974"/>
    </source>
</evidence>
<dbReference type="EMBL" id="JAMSHJ010000002">
    <property type="protein sequence ID" value="KAI5435539.1"/>
    <property type="molecule type" value="Genomic_DNA"/>
</dbReference>
<dbReference type="PANTHER" id="PTHR46265:SF2">
    <property type="entry name" value="RHO GTPASE-ACTIVATING PROTEIN 7"/>
    <property type="match status" value="1"/>
</dbReference>
<dbReference type="SUPFAM" id="SSF50729">
    <property type="entry name" value="PH domain-like"/>
    <property type="match status" value="1"/>
</dbReference>
<dbReference type="CDD" id="cd00159">
    <property type="entry name" value="RhoGAP"/>
    <property type="match status" value="1"/>
</dbReference>
<dbReference type="Pfam" id="PF14389">
    <property type="entry name" value="Lzipper-MIP1"/>
    <property type="match status" value="1"/>
</dbReference>
<evidence type="ECO:0000313" key="6">
    <source>
        <dbReference type="EMBL" id="KAI5435539.1"/>
    </source>
</evidence>
<dbReference type="PROSITE" id="PS50003">
    <property type="entry name" value="PH_DOMAIN"/>
    <property type="match status" value="1"/>
</dbReference>
<dbReference type="SMART" id="SM00233">
    <property type="entry name" value="PH"/>
    <property type="match status" value="1"/>
</dbReference>
<dbReference type="GO" id="GO:0007165">
    <property type="term" value="P:signal transduction"/>
    <property type="evidence" value="ECO:0007669"/>
    <property type="project" value="InterPro"/>
</dbReference>
<dbReference type="GO" id="GO:0005096">
    <property type="term" value="F:GTPase activator activity"/>
    <property type="evidence" value="ECO:0007669"/>
    <property type="project" value="UniProtKB-KW"/>
</dbReference>
<dbReference type="PANTHER" id="PTHR46265">
    <property type="entry name" value="RHO GTPASE-ACTIVATING PROTEIN 7"/>
    <property type="match status" value="1"/>
</dbReference>
<dbReference type="Gene3D" id="1.10.555.10">
    <property type="entry name" value="Rho GTPase activation protein"/>
    <property type="match status" value="1"/>
</dbReference>
<evidence type="ECO:0000259" key="4">
    <source>
        <dbReference type="PROSITE" id="PS50003"/>
    </source>
</evidence>
<feature type="compositionally biased region" description="Basic residues" evidence="3">
    <location>
        <begin position="988"/>
        <end position="1002"/>
    </location>
</feature>
<dbReference type="InterPro" id="IPR000198">
    <property type="entry name" value="RhoGAP_dom"/>
</dbReference>
<feature type="domain" description="Rho-GAP" evidence="5">
    <location>
        <begin position="195"/>
        <end position="394"/>
    </location>
</feature>
<feature type="region of interest" description="Disordered" evidence="3">
    <location>
        <begin position="769"/>
        <end position="826"/>
    </location>
</feature>
<feature type="compositionally biased region" description="Acidic residues" evidence="3">
    <location>
        <begin position="407"/>
        <end position="450"/>
    </location>
</feature>
<dbReference type="Pfam" id="PF00620">
    <property type="entry name" value="RhoGAP"/>
    <property type="match status" value="1"/>
</dbReference>
<accession>A0A9D4YAA8</accession>
<proteinExistence type="predicted"/>
<evidence type="ECO:0000256" key="2">
    <source>
        <dbReference type="SAM" id="Coils"/>
    </source>
</evidence>
<evidence type="ECO:0000256" key="3">
    <source>
        <dbReference type="SAM" id="MobiDB-lite"/>
    </source>
</evidence>
<dbReference type="PROSITE" id="PS50238">
    <property type="entry name" value="RHOGAP"/>
    <property type="match status" value="1"/>
</dbReference>
<dbReference type="InterPro" id="IPR052799">
    <property type="entry name" value="Rho_GAP_Regulators"/>
</dbReference>
<dbReference type="Proteomes" id="UP001058974">
    <property type="component" value="Chromosome 2"/>
</dbReference>
<dbReference type="Gene3D" id="2.30.29.30">
    <property type="entry name" value="Pleckstrin-homology domain (PH domain)/Phosphotyrosine-binding domain (PTB)"/>
    <property type="match status" value="1"/>
</dbReference>